<dbReference type="EMBL" id="PFFF01000042">
    <property type="protein sequence ID" value="PIV89603.1"/>
    <property type="molecule type" value="Genomic_DNA"/>
</dbReference>
<dbReference type="EMBL" id="PFUW01000028">
    <property type="protein sequence ID" value="PJB03857.1"/>
    <property type="molecule type" value="Genomic_DNA"/>
</dbReference>
<dbReference type="InterPro" id="IPR005100">
    <property type="entry name" value="NGN-domain"/>
</dbReference>
<dbReference type="Proteomes" id="UP000231449">
    <property type="component" value="Unassembled WGS sequence"/>
</dbReference>
<dbReference type="InterPro" id="IPR011590">
    <property type="entry name" value="Spt5_arc"/>
</dbReference>
<evidence type="ECO:0000313" key="6">
    <source>
        <dbReference type="EMBL" id="PIV46602.1"/>
    </source>
</evidence>
<evidence type="ECO:0000313" key="14">
    <source>
        <dbReference type="Proteomes" id="UP000229789"/>
    </source>
</evidence>
<dbReference type="Proteomes" id="UP000230713">
    <property type="component" value="Unassembled WGS sequence"/>
</dbReference>
<dbReference type="Pfam" id="PF03439">
    <property type="entry name" value="Spt5-NGN"/>
    <property type="match status" value="1"/>
</dbReference>
<dbReference type="Proteomes" id="UP000228989">
    <property type="component" value="Unassembled WGS sequence"/>
</dbReference>
<dbReference type="InterPro" id="IPR008991">
    <property type="entry name" value="Translation_prot_SH3-like_sf"/>
</dbReference>
<evidence type="ECO:0000313" key="5">
    <source>
        <dbReference type="EMBL" id="PIV13730.1"/>
    </source>
</evidence>
<evidence type="ECO:0000256" key="1">
    <source>
        <dbReference type="ARBA" id="ARBA00023015"/>
    </source>
</evidence>
<dbReference type="EMBL" id="PEUT01000034">
    <property type="protein sequence ID" value="PIV13730.1"/>
    <property type="molecule type" value="Genomic_DNA"/>
</dbReference>
<dbReference type="EMBL" id="PETW01000009">
    <property type="protein sequence ID" value="PIV46602.1"/>
    <property type="molecule type" value="Genomic_DNA"/>
</dbReference>
<dbReference type="PROSITE" id="PS01108">
    <property type="entry name" value="RIBOSOMAL_L24"/>
    <property type="match status" value="1"/>
</dbReference>
<evidence type="ECO:0000256" key="2">
    <source>
        <dbReference type="NCBIfam" id="TIGR00405"/>
    </source>
</evidence>
<accession>A0A2H9MNJ9</accession>
<keyword evidence="4" id="KW-0251">Elongation factor</keyword>
<evidence type="ECO:0000313" key="11">
    <source>
        <dbReference type="EMBL" id="PJC01106.1"/>
    </source>
</evidence>
<protein>
    <recommendedName>
        <fullName evidence="2">Transcription elongation factor Spt5</fullName>
    </recommendedName>
</protein>
<keyword evidence="1" id="KW-0804">Transcription</keyword>
<evidence type="ECO:0000313" key="4">
    <source>
        <dbReference type="EMBL" id="PIN66460.1"/>
    </source>
</evidence>
<comment type="caution">
    <text evidence="4">The sequence shown here is derived from an EMBL/GenBank/DDBJ whole genome shotgun (WGS) entry which is preliminary data.</text>
</comment>
<evidence type="ECO:0000313" key="13">
    <source>
        <dbReference type="Proteomes" id="UP000228888"/>
    </source>
</evidence>
<reference evidence="12 13" key="2">
    <citation type="submission" date="2017-09" db="EMBL/GenBank/DDBJ databases">
        <title>Depth-based differentiation of microbial function through sediment-hosted aquifers and enrichment of novel symbionts in the deep terrestrial subsurface.</title>
        <authorList>
            <person name="Probst A.J."/>
            <person name="Ladd B."/>
            <person name="Jarett J.K."/>
            <person name="Geller-Mcgrath D.E."/>
            <person name="Sieber C.M.K."/>
            <person name="Emerson J.B."/>
            <person name="Anantharaman K."/>
            <person name="Thomas B.C."/>
            <person name="Malmstrom R."/>
            <person name="Stieglmeier M."/>
            <person name="Klingl A."/>
            <person name="Woyke T."/>
            <person name="Ryan C.M."/>
            <person name="Banfield J.F."/>
        </authorList>
    </citation>
    <scope>NUCLEOTIDE SEQUENCE [LARGE SCALE GENOMIC DNA]</scope>
</reference>
<gene>
    <name evidence="11" type="ORF">CO072_02305</name>
    <name evidence="10" type="ORF">CO124_01770</name>
    <name evidence="6" type="ORF">COS22_00505</name>
    <name evidence="5" type="ORF">COS45_01400</name>
    <name evidence="7" type="ORF">COW47_02110</name>
    <name evidence="4" type="ORF">COW69_02250</name>
    <name evidence="9" type="ORF">COY63_01185</name>
    <name evidence="8" type="ORF">COZ66_00585</name>
</gene>
<dbReference type="Proteomes" id="UP000229789">
    <property type="component" value="Unassembled WGS sequence"/>
</dbReference>
<dbReference type="EMBL" id="PFSX01000063">
    <property type="protein sequence ID" value="PJC01106.1"/>
    <property type="molecule type" value="Genomic_DNA"/>
</dbReference>
<accession>A0A2H9RCN3</accession>
<dbReference type="SUPFAM" id="SSF50104">
    <property type="entry name" value="Translation proteins SH3-like domain"/>
    <property type="match status" value="1"/>
</dbReference>
<dbReference type="CDD" id="cd06091">
    <property type="entry name" value="KOW_NusG"/>
    <property type="match status" value="1"/>
</dbReference>
<dbReference type="GO" id="GO:0006354">
    <property type="term" value="P:DNA-templated transcription elongation"/>
    <property type="evidence" value="ECO:0007669"/>
    <property type="project" value="InterPro"/>
</dbReference>
<dbReference type="InterPro" id="IPR014722">
    <property type="entry name" value="Rib_uL2_dom2"/>
</dbReference>
<accession>A0A2G9LJV3</accession>
<evidence type="ECO:0000313" key="12">
    <source>
        <dbReference type="Proteomes" id="UP000228874"/>
    </source>
</evidence>
<evidence type="ECO:0000313" key="7">
    <source>
        <dbReference type="EMBL" id="PIV89603.1"/>
    </source>
</evidence>
<dbReference type="AlphaFoldDB" id="A0A2G9LJV3"/>
<dbReference type="Gene3D" id="3.30.70.940">
    <property type="entry name" value="NusG, N-terminal domain"/>
    <property type="match status" value="1"/>
</dbReference>
<dbReference type="Gene3D" id="2.30.30.30">
    <property type="match status" value="1"/>
</dbReference>
<evidence type="ECO:0000259" key="3">
    <source>
        <dbReference type="Pfam" id="PF03439"/>
    </source>
</evidence>
<dbReference type="EMBL" id="PFMG01000025">
    <property type="protein sequence ID" value="PIY99886.1"/>
    <property type="molecule type" value="Genomic_DNA"/>
</dbReference>
<dbReference type="EMBL" id="PFIH01000019">
    <property type="protein sequence ID" value="PIX28234.1"/>
    <property type="molecule type" value="Genomic_DNA"/>
</dbReference>
<dbReference type="Proteomes" id="UP000230477">
    <property type="component" value="Unassembled WGS sequence"/>
</dbReference>
<proteinExistence type="predicted"/>
<sequence length="150" mass="16945">MGLYVLKVQSKKERLIIEQIVRLTERLGYKIYSAAILPKLKGYLVIEGDNDDIQKIVPSLLNVHRIVGEMKPSELDTFLTKEEKPIQLNIGDKVQILKGAFKNDFATVKAVNEAKKECTLELQNTFVSIPLTLKTSEIKKVAQDDEDSSQ</sequence>
<evidence type="ECO:0000313" key="8">
    <source>
        <dbReference type="EMBL" id="PIX28234.1"/>
    </source>
</evidence>
<accession>A0A2H9M349</accession>
<dbReference type="EMBL" id="PCUF01000035">
    <property type="protein sequence ID" value="PIN66460.1"/>
    <property type="molecule type" value="Genomic_DNA"/>
</dbReference>
<dbReference type="Proteomes" id="UP000231232">
    <property type="component" value="Unassembled WGS sequence"/>
</dbReference>
<accession>A0A2H9P8R1</accession>
<organism evidence="4 14">
    <name type="scientific">Huberarchaeum crystalense</name>
    <dbReference type="NCBI Taxonomy" id="2014257"/>
    <lineage>
        <taxon>Archaea</taxon>
        <taxon>Candidatus Huberarchaeota</taxon>
        <taxon>Candidatus Huberarchaeia</taxon>
        <taxon>Candidatus Huberarchaeales</taxon>
        <taxon>Candidatus Huberarchaeaceae</taxon>
        <taxon>Candidatus Huberarchaeum</taxon>
    </lineage>
</organism>
<name>A0A2G9LJV3_HUBC1</name>
<keyword evidence="1" id="KW-0805">Transcription regulation</keyword>
<dbReference type="GO" id="GO:0003746">
    <property type="term" value="F:translation elongation factor activity"/>
    <property type="evidence" value="ECO:0007669"/>
    <property type="project" value="UniProtKB-KW"/>
</dbReference>
<evidence type="ECO:0000313" key="10">
    <source>
        <dbReference type="EMBL" id="PJB03857.1"/>
    </source>
</evidence>
<keyword evidence="4" id="KW-0648">Protein biosynthesis</keyword>
<feature type="domain" description="NGN" evidence="3">
    <location>
        <begin position="3"/>
        <end position="79"/>
    </location>
</feature>
<dbReference type="InterPro" id="IPR036735">
    <property type="entry name" value="NGN_dom_sf"/>
</dbReference>
<accession>A0A2H9QS38</accession>
<evidence type="ECO:0000313" key="9">
    <source>
        <dbReference type="EMBL" id="PIY99886.1"/>
    </source>
</evidence>
<dbReference type="InterPro" id="IPR005825">
    <property type="entry name" value="Ribosomal_uL24_CS"/>
</dbReference>
<dbReference type="GO" id="GO:0005840">
    <property type="term" value="C:ribosome"/>
    <property type="evidence" value="ECO:0007669"/>
    <property type="project" value="InterPro"/>
</dbReference>
<dbReference type="Proteomes" id="UP000228888">
    <property type="component" value="Unassembled WGS sequence"/>
</dbReference>
<dbReference type="Proteomes" id="UP000228874">
    <property type="component" value="Unassembled WGS sequence"/>
</dbReference>
<reference evidence="4 14" key="1">
    <citation type="submission" date="2017-09" db="EMBL/GenBank/DDBJ databases">
        <title>Depth-based differentiation of microbial function through sediment-hosted aquifers and enrichment of novel symbionts in the deep terrestrial subsurface.</title>
        <authorList>
            <person name="Probst A.J."/>
            <person name="Ladd B."/>
            <person name="Jarett J.K."/>
            <person name="Geller-Mcgrath D.E."/>
            <person name="Sieber C.M."/>
            <person name="Emerson J.B."/>
            <person name="Anantharaman K."/>
            <person name="Thomas B.C."/>
            <person name="Malmstrom R."/>
            <person name="Stieglmeier M."/>
            <person name="Klingl A."/>
            <person name="Woyke T."/>
            <person name="Ryan C.M."/>
            <person name="Banfield J.F."/>
        </authorList>
    </citation>
    <scope>NUCLEOTIDE SEQUENCE [LARGE SCALE GENOMIC DNA]</scope>
    <source>
        <strain evidence="6">CG02_land_8_20_14_3_00_31_209</strain>
        <strain evidence="5">CG03_land_8_20_14_0_80_31_114</strain>
        <strain evidence="7">CG17_big_fil_post_rev_8_21_14_2_50_31_73</strain>
        <strain evidence="4">CG18_big_fil_WC_8_21_14_2_50_31_19</strain>
        <strain evidence="9">CG_4_10_14_0_8_um_filter_31_133</strain>
        <strain evidence="8">CG_4_8_14_3_um_filter</strain>
        <strain evidence="11">CG_4_9_14_0_8_um_filter_31_21</strain>
        <strain evidence="10">CG_4_9_14_3_um_filter_31_125</strain>
    </source>
</reference>
<dbReference type="GO" id="GO:0003735">
    <property type="term" value="F:structural constituent of ribosome"/>
    <property type="evidence" value="ECO:0007669"/>
    <property type="project" value="InterPro"/>
</dbReference>
<dbReference type="NCBIfam" id="TIGR00405">
    <property type="entry name" value="KOW_elon_Spt5"/>
    <property type="match status" value="1"/>
</dbReference>
<accession>A0A2H9N2V8</accession>
<accession>A0A2H9M7W9</accession>